<dbReference type="Proteomes" id="UP000501705">
    <property type="component" value="Chromosome"/>
</dbReference>
<protein>
    <submittedName>
        <fullName evidence="1">Uncharacterized protein</fullName>
    </submittedName>
</protein>
<dbReference type="EMBL" id="CP046171">
    <property type="protein sequence ID" value="QIS07255.1"/>
    <property type="molecule type" value="Genomic_DNA"/>
</dbReference>
<reference evidence="1 2" key="1">
    <citation type="journal article" date="2019" name="ACS Chem. Biol.">
        <title>Identification and Mobilization of a Cryptic Antibiotic Biosynthesis Gene Locus from a Human-Pathogenic Nocardia Isolate.</title>
        <authorList>
            <person name="Herisse M."/>
            <person name="Ishida K."/>
            <person name="Porter J.L."/>
            <person name="Howden B."/>
            <person name="Hertweck C."/>
            <person name="Stinear T.P."/>
            <person name="Pidot S.J."/>
        </authorList>
    </citation>
    <scope>NUCLEOTIDE SEQUENCE [LARGE SCALE GENOMIC DNA]</scope>
    <source>
        <strain evidence="1 2">AUSMDU00024985</strain>
    </source>
</reference>
<dbReference type="AlphaFoldDB" id="A0A6G9Y210"/>
<proteinExistence type="predicted"/>
<gene>
    <name evidence="1" type="ORF">F5X71_08150</name>
</gene>
<evidence type="ECO:0000313" key="1">
    <source>
        <dbReference type="EMBL" id="QIS07255.1"/>
    </source>
</evidence>
<name>A0A6G9Y210_NOCBR</name>
<organism evidence="1 2">
    <name type="scientific">Nocardia brasiliensis</name>
    <dbReference type="NCBI Taxonomy" id="37326"/>
    <lineage>
        <taxon>Bacteria</taxon>
        <taxon>Bacillati</taxon>
        <taxon>Actinomycetota</taxon>
        <taxon>Actinomycetes</taxon>
        <taxon>Mycobacteriales</taxon>
        <taxon>Nocardiaceae</taxon>
        <taxon>Nocardia</taxon>
    </lineage>
</organism>
<sequence>MGEASLRGGEIVVTATDSGLPTAVRVVPDQLRRHPDELAEDILRLCRLAADRAGLRRREYLSGLGLGEDALRLLGLPTAQTLEQSELADEARYDYEPRSWLDQGGSRW</sequence>
<accession>A0A6G9Y210</accession>
<evidence type="ECO:0000313" key="2">
    <source>
        <dbReference type="Proteomes" id="UP000501705"/>
    </source>
</evidence>